<dbReference type="InterPro" id="IPR011658">
    <property type="entry name" value="PA14_dom"/>
</dbReference>
<dbReference type="Pfam" id="PF07691">
    <property type="entry name" value="PA14"/>
    <property type="match status" value="1"/>
</dbReference>
<keyword evidence="7 9" id="KW-0333">Golgi apparatus</keyword>
<dbReference type="GO" id="GO:0033842">
    <property type="term" value="F:N-acetyl-beta-glucosaminyl-derivative 4-beta-N-acetylgalactosaminyltransferase activity"/>
    <property type="evidence" value="ECO:0007669"/>
    <property type="project" value="UniProtKB-EC"/>
</dbReference>
<dbReference type="Gene3D" id="3.90.182.10">
    <property type="entry name" value="Toxin - Anthrax Protective Antigen,domain 1"/>
    <property type="match status" value="1"/>
</dbReference>
<keyword evidence="5 9" id="KW-0735">Signal-anchor</keyword>
<dbReference type="EC" id="2.4.1.244" evidence="9"/>
<dbReference type="Pfam" id="PF05679">
    <property type="entry name" value="CHGN"/>
    <property type="match status" value="1"/>
</dbReference>
<keyword evidence="4 9" id="KW-0812">Transmembrane</keyword>
<organism evidence="12 13">
    <name type="scientific">Astyanax mexicanus</name>
    <name type="common">Blind cave fish</name>
    <name type="synonym">Astyanax fasciatus mexicanus</name>
    <dbReference type="NCBI Taxonomy" id="7994"/>
    <lineage>
        <taxon>Eukaryota</taxon>
        <taxon>Metazoa</taxon>
        <taxon>Chordata</taxon>
        <taxon>Craniata</taxon>
        <taxon>Vertebrata</taxon>
        <taxon>Euteleostomi</taxon>
        <taxon>Actinopterygii</taxon>
        <taxon>Neopterygii</taxon>
        <taxon>Teleostei</taxon>
        <taxon>Ostariophysi</taxon>
        <taxon>Characiformes</taxon>
        <taxon>Characoidei</taxon>
        <taxon>Acestrorhamphidae</taxon>
        <taxon>Acestrorhamphinae</taxon>
        <taxon>Astyanax</taxon>
    </lineage>
</organism>
<evidence type="ECO:0000256" key="3">
    <source>
        <dbReference type="ARBA" id="ARBA00022679"/>
    </source>
</evidence>
<evidence type="ECO:0000256" key="7">
    <source>
        <dbReference type="ARBA" id="ARBA00023034"/>
    </source>
</evidence>
<name>A0A8T2MAX1_ASTMX</name>
<dbReference type="SMART" id="SM00758">
    <property type="entry name" value="PA14"/>
    <property type="match status" value="1"/>
</dbReference>
<dbReference type="InterPro" id="IPR029044">
    <property type="entry name" value="Nucleotide-diphossugar_trans"/>
</dbReference>
<dbReference type="SUPFAM" id="SSF53448">
    <property type="entry name" value="Nucleotide-diphospho-sugar transferases"/>
    <property type="match status" value="1"/>
</dbReference>
<evidence type="ECO:0000256" key="9">
    <source>
        <dbReference type="RuleBase" id="RU364016"/>
    </source>
</evidence>
<feature type="domain" description="PA14" evidence="11">
    <location>
        <begin position="73"/>
        <end position="234"/>
    </location>
</feature>
<dbReference type="AlphaFoldDB" id="A0A8T2MAX1"/>
<accession>A0A8T2MAX1</accession>
<evidence type="ECO:0000313" key="12">
    <source>
        <dbReference type="EMBL" id="KAG9280437.1"/>
    </source>
</evidence>
<comment type="similarity">
    <text evidence="2 9">Belongs to the chondroitin N-acetylgalactosaminyltransferase family.</text>
</comment>
<evidence type="ECO:0000259" key="11">
    <source>
        <dbReference type="PROSITE" id="PS51820"/>
    </source>
</evidence>
<dbReference type="EMBL" id="JAICCE010000002">
    <property type="protein sequence ID" value="KAG9280437.1"/>
    <property type="molecule type" value="Genomic_DNA"/>
</dbReference>
<keyword evidence="8 9" id="KW-0472">Membrane</keyword>
<dbReference type="InterPro" id="IPR051227">
    <property type="entry name" value="CS_glycosyltransferase"/>
</dbReference>
<comment type="subcellular location">
    <subcellularLocation>
        <location evidence="1 9">Golgi apparatus</location>
        <location evidence="1 9">Golgi stack membrane</location>
        <topology evidence="1 9">Single-pass type II membrane protein</topology>
    </subcellularLocation>
</comment>
<evidence type="ECO:0000313" key="13">
    <source>
        <dbReference type="Proteomes" id="UP000752171"/>
    </source>
</evidence>
<evidence type="ECO:0000256" key="4">
    <source>
        <dbReference type="ARBA" id="ARBA00022692"/>
    </source>
</evidence>
<evidence type="ECO:0000256" key="2">
    <source>
        <dbReference type="ARBA" id="ARBA00009239"/>
    </source>
</evidence>
<comment type="catalytic activity">
    <reaction evidence="9">
        <text>an N-acetyl-beta-D-glucosaminyl derivative + UDP-N-acetyl-alpha-D-galactosamine = an N-acetyl-beta-D-galactosaminyl-(1-&gt;4)-N-acetyl-beta-D-glucosaminyl derivative + UDP + H(+)</text>
        <dbReference type="Rhea" id="RHEA:20493"/>
        <dbReference type="ChEBI" id="CHEBI:15378"/>
        <dbReference type="ChEBI" id="CHEBI:58223"/>
        <dbReference type="ChEBI" id="CHEBI:61631"/>
        <dbReference type="ChEBI" id="CHEBI:67138"/>
        <dbReference type="ChEBI" id="CHEBI:138027"/>
        <dbReference type="EC" id="2.4.1.244"/>
    </reaction>
</comment>
<keyword evidence="3 9" id="KW-0808">Transferase</keyword>
<dbReference type="PANTHER" id="PTHR12369">
    <property type="entry name" value="CHONDROITIN SYNTHASE"/>
    <property type="match status" value="1"/>
</dbReference>
<sequence>MSQVLYSFSRLFGFKRLKSIVLLLVLSVLLLIIYFNFFTLHMEHEQVSDSEKVKVSQERPKSKIFRKRNSSEPDQGQVSMHVFEDWCGTSVEQLRRNVLYPLFPHIQTTISSLAVYPGQKNYGLRIFGYIHPSASGQYIFAISSDKNSEFWLSLNEEPQNIRLLAYIGRTGAEWSAPGEYGKFASQKSQPATLSKKKKYFFEVLYQQNEGVDHLEVAWRQNHRNNRFTVITSEYLSLYINESSPTLGGTAHIPQTAASHEMISEPPHPEVDMVREDPRDSIYNIPLINASRLRNVFPQCDYKPIHVFRGRQMQRFQGVFHVYFSEVYPNDYTRQTHAANDEELCFYKKDEKFDKGGGFVQYLKPENSAKKEKSDPNWEKAIYIDPVDFHSKQPTRVTDVCRRAGNIIMEETEVMPVVDAFINQLRTAKSNSDLVLKRVLNVERKEDRDVGSRYLLELELEDGQNQILMVSQYFYVEKSSSKEGPVSVEWLSLCSPQDFSWDPSVRVDVLLTVKNQGRWVIQFIRQMANIYQTTGDKNFNVIIIDYSSDDLDIQAALKNAKLPSYQYRRLEGRFLKTTALQTAIDISEDENSILFICDLHFNFPTSIIHTIRKHTVRGKMVFAPVVMRLDCGSTAQAPTGFWELSGYGPLGIYKSDMKRIGGMNTIEFKDKWGGEDWELLDRILSNKLEVERLNLRNFLHFHHSKRGMWNN</sequence>
<comment type="caution">
    <text evidence="12">The sequence shown here is derived from an EMBL/GenBank/DDBJ whole genome shotgun (WGS) entry which is preliminary data.</text>
</comment>
<proteinExistence type="inferred from homology"/>
<gene>
    <name evidence="12" type="primary">B4GALNT3</name>
    <name evidence="12" type="ORF">AMEX_G3145</name>
</gene>
<feature type="region of interest" description="Disordered" evidence="10">
    <location>
        <begin position="51"/>
        <end position="75"/>
    </location>
</feature>
<dbReference type="PROSITE" id="PS51820">
    <property type="entry name" value="PA14"/>
    <property type="match status" value="1"/>
</dbReference>
<keyword evidence="6 9" id="KW-1133">Transmembrane helix</keyword>
<dbReference type="Gene3D" id="3.90.550.10">
    <property type="entry name" value="Spore Coat Polysaccharide Biosynthesis Protein SpsA, Chain A"/>
    <property type="match status" value="1"/>
</dbReference>
<feature type="transmembrane region" description="Helical" evidence="9">
    <location>
        <begin position="20"/>
        <end position="40"/>
    </location>
</feature>
<dbReference type="GO" id="GO:0032580">
    <property type="term" value="C:Golgi cisterna membrane"/>
    <property type="evidence" value="ECO:0007669"/>
    <property type="project" value="UniProtKB-SubCell"/>
</dbReference>
<dbReference type="InterPro" id="IPR008428">
    <property type="entry name" value="Chond_GalNAc"/>
</dbReference>
<dbReference type="Proteomes" id="UP000752171">
    <property type="component" value="Unassembled WGS sequence"/>
</dbReference>
<feature type="compositionally biased region" description="Basic and acidic residues" evidence="10">
    <location>
        <begin position="51"/>
        <end position="61"/>
    </location>
</feature>
<comment type="function">
    <text evidence="9">Transfers N-acetylgalactosamine (GalNAc) from UDP-GalNAc to N-acetylglucosamine-beta-benzyl with a beta-1,4-linkage to form N,N'-diacetyllactosediamine, GalNAc-beta-1,4-GlcNAc structures in N-linked glycans and probably O-linked glycans.</text>
</comment>
<evidence type="ECO:0000256" key="8">
    <source>
        <dbReference type="ARBA" id="ARBA00023136"/>
    </source>
</evidence>
<evidence type="ECO:0000256" key="1">
    <source>
        <dbReference type="ARBA" id="ARBA00004447"/>
    </source>
</evidence>
<protein>
    <recommendedName>
        <fullName evidence="9">Beta-1,4-N-acetylgalactosaminyltransferase</fullName>
        <ecNumber evidence="9">2.4.1.244</ecNumber>
    </recommendedName>
</protein>
<dbReference type="SUPFAM" id="SSF56988">
    <property type="entry name" value="Anthrax protective antigen"/>
    <property type="match status" value="1"/>
</dbReference>
<evidence type="ECO:0000256" key="5">
    <source>
        <dbReference type="ARBA" id="ARBA00022968"/>
    </source>
</evidence>
<reference evidence="12 13" key="1">
    <citation type="submission" date="2021-07" db="EMBL/GenBank/DDBJ databases">
        <authorList>
            <person name="Imarazene B."/>
            <person name="Zahm M."/>
            <person name="Klopp C."/>
            <person name="Cabau C."/>
            <person name="Beille S."/>
            <person name="Jouanno E."/>
            <person name="Castinel A."/>
            <person name="Lluch J."/>
            <person name="Gil L."/>
            <person name="Kuchtly C."/>
            <person name="Lopez Roques C."/>
            <person name="Donnadieu C."/>
            <person name="Parrinello H."/>
            <person name="Journot L."/>
            <person name="Du K."/>
            <person name="Schartl M."/>
            <person name="Retaux S."/>
            <person name="Guiguen Y."/>
        </authorList>
    </citation>
    <scope>NUCLEOTIDE SEQUENCE [LARGE SCALE GENOMIC DNA]</scope>
    <source>
        <strain evidence="12">Pach_M1</strain>
        <tissue evidence="12">Testis</tissue>
    </source>
</reference>
<dbReference type="InterPro" id="IPR037524">
    <property type="entry name" value="PA14/GLEYA"/>
</dbReference>
<evidence type="ECO:0000256" key="10">
    <source>
        <dbReference type="SAM" id="MobiDB-lite"/>
    </source>
</evidence>
<dbReference type="PANTHER" id="PTHR12369:SF15">
    <property type="entry name" value="BETA-1,4-N-ACETYLGALACTOSAMINYLTRANSFERASE 3"/>
    <property type="match status" value="1"/>
</dbReference>
<evidence type="ECO:0000256" key="6">
    <source>
        <dbReference type="ARBA" id="ARBA00022989"/>
    </source>
</evidence>